<dbReference type="EMBL" id="FRCX01000002">
    <property type="protein sequence ID" value="SHM62160.1"/>
    <property type="molecule type" value="Genomic_DNA"/>
</dbReference>
<feature type="signal peptide" evidence="1">
    <location>
        <begin position="1"/>
        <end position="25"/>
    </location>
</feature>
<keyword evidence="3" id="KW-1185">Reference proteome</keyword>
<evidence type="ECO:0000313" key="2">
    <source>
        <dbReference type="EMBL" id="SHM62160.1"/>
    </source>
</evidence>
<evidence type="ECO:0000256" key="1">
    <source>
        <dbReference type="SAM" id="SignalP"/>
    </source>
</evidence>
<dbReference type="Proteomes" id="UP000184339">
    <property type="component" value="Unassembled WGS sequence"/>
</dbReference>
<organism evidence="2 3">
    <name type="scientific">Duganella sacchari</name>
    <dbReference type="NCBI Taxonomy" id="551987"/>
    <lineage>
        <taxon>Bacteria</taxon>
        <taxon>Pseudomonadati</taxon>
        <taxon>Pseudomonadota</taxon>
        <taxon>Betaproteobacteria</taxon>
        <taxon>Burkholderiales</taxon>
        <taxon>Oxalobacteraceae</taxon>
        <taxon>Telluria group</taxon>
        <taxon>Duganella</taxon>
    </lineage>
</organism>
<evidence type="ECO:0000313" key="3">
    <source>
        <dbReference type="Proteomes" id="UP000184339"/>
    </source>
</evidence>
<dbReference type="PROSITE" id="PS51257">
    <property type="entry name" value="PROKAR_LIPOPROTEIN"/>
    <property type="match status" value="1"/>
</dbReference>
<dbReference type="Gene3D" id="2.60.120.200">
    <property type="match status" value="1"/>
</dbReference>
<protein>
    <submittedName>
        <fullName evidence="2">PEP-CTERM protein-sorting domain-containing protein</fullName>
    </submittedName>
</protein>
<proteinExistence type="predicted"/>
<sequence length="344" mass="35903">MDLIKYLAKHLAGLLALVASCSAMGAPLLSEGFDDVATLPGRGWAFVDSSSPPGTTGWFQGNAAIFPAASGPANAYIAANFNNAGFGGAVSNWLLTPEVMLTNGESLDFSLRLLGEGLLDRMEVYVSTGGAFSMLAAFESDSDTGWLDKTILVNGLAAPAIGRYAFRYVVDDTSINGNYVGIDTVSVNALPVPDTVALLCLGLVVLLGTGRSRRRWLATTGLAASALVANADEHGVMSFPHVQVMRQQAPATVAAADPGQGGFMAYKDPQTGQLTGPNPAQAALLTAAARTPAPLVRQRPQLIRPPYGGIGVMLDERQARYAMVRKADDGSITESCVPAEGETK</sequence>
<reference evidence="3" key="1">
    <citation type="submission" date="2016-11" db="EMBL/GenBank/DDBJ databases">
        <authorList>
            <person name="Varghese N."/>
            <person name="Submissions S."/>
        </authorList>
    </citation>
    <scope>NUCLEOTIDE SEQUENCE [LARGE SCALE GENOMIC DNA]</scope>
    <source>
        <strain evidence="3">Sac-22</strain>
    </source>
</reference>
<dbReference type="NCBIfam" id="NF038128">
    <property type="entry name" value="choice_anch_J"/>
    <property type="match status" value="1"/>
</dbReference>
<dbReference type="RefSeq" id="WP_072781627.1">
    <property type="nucleotide sequence ID" value="NZ_FRCX01000002.1"/>
</dbReference>
<feature type="chain" id="PRO_5009927500" evidence="1">
    <location>
        <begin position="26"/>
        <end position="344"/>
    </location>
</feature>
<name>A0A1M7KA51_9BURK</name>
<accession>A0A1M7KA51</accession>
<dbReference type="STRING" id="551987.SAMN05192549_10228"/>
<gene>
    <name evidence="2" type="ORF">SAMN05192549_10228</name>
</gene>
<keyword evidence="1" id="KW-0732">Signal</keyword>
<dbReference type="NCBIfam" id="NF047450">
    <property type="entry name" value="post-PEP-CTERM_1"/>
    <property type="match status" value="1"/>
</dbReference>
<dbReference type="AlphaFoldDB" id="A0A1M7KA51"/>